<dbReference type="SUPFAM" id="SSF52540">
    <property type="entry name" value="P-loop containing nucleoside triphosphate hydrolases"/>
    <property type="match status" value="1"/>
</dbReference>
<dbReference type="EMBL" id="SRLE01000006">
    <property type="protein sequence ID" value="TGD73964.1"/>
    <property type="molecule type" value="Genomic_DNA"/>
</dbReference>
<dbReference type="PANTHER" id="PTHR10605:SF56">
    <property type="entry name" value="BIFUNCTIONAL HEPARAN SULFATE N-DEACETYLASE_N-SULFOTRANSFERASE"/>
    <property type="match status" value="1"/>
</dbReference>
<dbReference type="Proteomes" id="UP000298050">
    <property type="component" value="Unassembled WGS sequence"/>
</dbReference>
<proteinExistence type="predicted"/>
<reference evidence="2 3" key="1">
    <citation type="submission" date="2019-04" db="EMBL/GenBank/DDBJ databases">
        <title>Taxonomy of novel Haliea sp. from mangrove soil of West Coast of India.</title>
        <authorList>
            <person name="Verma A."/>
            <person name="Kumar P."/>
            <person name="Krishnamurthi S."/>
        </authorList>
    </citation>
    <scope>NUCLEOTIDE SEQUENCE [LARGE SCALE GENOMIC DNA]</scope>
    <source>
        <strain evidence="2 3">SAOS-164</strain>
    </source>
</reference>
<protein>
    <submittedName>
        <fullName evidence="2">Sulfotransferase</fullName>
    </submittedName>
</protein>
<sequence length="308" mass="34493">MPPVSALIKPNFFLVGAAKSGTTSLASYLDQHPSVFMSQPKEPNFFAFPPDSTPSCNGPLDGDVLFERLLKYSTTSEQAYLALFNAAGTASIVGEASVRYLYQPEVPARLAGFCPDARIVVIIRNPAERMYSHYHMNVMAQLEPLTFEAALAAEDARIAQGWGWDWHYRRVSMYADQLERYFAAFAPEQIAVFDYGDFQADPKLLSGKVLEHLGVNDPFEFDCSSSGMVGAAPRSRWLRNLIWEDSLLKRLGRKAVPGGLRRKVSAYVERKNQSTIPPMSDALREALTAQFEEQRVKLEQMLGRPVCW</sequence>
<dbReference type="Pfam" id="PF13469">
    <property type="entry name" value="Sulfotransfer_3"/>
    <property type="match status" value="1"/>
</dbReference>
<comment type="caution">
    <text evidence="2">The sequence shown here is derived from an EMBL/GenBank/DDBJ whole genome shotgun (WGS) entry which is preliminary data.</text>
</comment>
<dbReference type="InterPro" id="IPR027417">
    <property type="entry name" value="P-loop_NTPase"/>
</dbReference>
<accession>A0A4Z0M3D3</accession>
<dbReference type="InterPro" id="IPR037359">
    <property type="entry name" value="NST/OST"/>
</dbReference>
<name>A0A4Z0M3D3_9GAMM</name>
<dbReference type="OrthoDB" id="9075305at2"/>
<evidence type="ECO:0000313" key="2">
    <source>
        <dbReference type="EMBL" id="TGD73964.1"/>
    </source>
</evidence>
<dbReference type="AlphaFoldDB" id="A0A4Z0M3D3"/>
<evidence type="ECO:0000313" key="3">
    <source>
        <dbReference type="Proteomes" id="UP000298050"/>
    </source>
</evidence>
<evidence type="ECO:0000256" key="1">
    <source>
        <dbReference type="ARBA" id="ARBA00022679"/>
    </source>
</evidence>
<keyword evidence="3" id="KW-1185">Reference proteome</keyword>
<organism evidence="2 3">
    <name type="scientific">Mangrovimicrobium sediminis</name>
    <dbReference type="NCBI Taxonomy" id="2562682"/>
    <lineage>
        <taxon>Bacteria</taxon>
        <taxon>Pseudomonadati</taxon>
        <taxon>Pseudomonadota</taxon>
        <taxon>Gammaproteobacteria</taxon>
        <taxon>Cellvibrionales</taxon>
        <taxon>Halieaceae</taxon>
        <taxon>Mangrovimicrobium</taxon>
    </lineage>
</organism>
<dbReference type="Gene3D" id="3.40.50.300">
    <property type="entry name" value="P-loop containing nucleotide triphosphate hydrolases"/>
    <property type="match status" value="1"/>
</dbReference>
<gene>
    <name evidence="2" type="ORF">E4634_07420</name>
</gene>
<dbReference type="GO" id="GO:0008146">
    <property type="term" value="F:sulfotransferase activity"/>
    <property type="evidence" value="ECO:0007669"/>
    <property type="project" value="InterPro"/>
</dbReference>
<dbReference type="PANTHER" id="PTHR10605">
    <property type="entry name" value="HEPARAN SULFATE SULFOTRANSFERASE"/>
    <property type="match status" value="1"/>
</dbReference>
<keyword evidence="1 2" id="KW-0808">Transferase</keyword>